<proteinExistence type="inferred from homology"/>
<dbReference type="PANTHER" id="PTHR11058">
    <property type="entry name" value="NADH-UBIQUINONE OXIDOREDUCTASE CHAIN 3"/>
    <property type="match status" value="1"/>
</dbReference>
<dbReference type="OrthoDB" id="9791970at2"/>
<evidence type="ECO:0000256" key="1">
    <source>
        <dbReference type="ARBA" id="ARBA00004141"/>
    </source>
</evidence>
<dbReference type="GO" id="GO:0005886">
    <property type="term" value="C:plasma membrane"/>
    <property type="evidence" value="ECO:0007669"/>
    <property type="project" value="UniProtKB-SubCell"/>
</dbReference>
<dbReference type="PANTHER" id="PTHR11058:SF22">
    <property type="entry name" value="NADH-QUINONE OXIDOREDUCTASE SUBUNIT A"/>
    <property type="match status" value="1"/>
</dbReference>
<evidence type="ECO:0000256" key="4">
    <source>
        <dbReference type="ARBA" id="ARBA00022475"/>
    </source>
</evidence>
<evidence type="ECO:0000256" key="8">
    <source>
        <dbReference type="ARBA" id="ARBA00022989"/>
    </source>
</evidence>
<accession>A0A1I5UFK3</accession>
<dbReference type="AlphaFoldDB" id="A0A1I5UFK3"/>
<keyword evidence="9 11" id="KW-0520">NAD</keyword>
<dbReference type="Proteomes" id="UP000199306">
    <property type="component" value="Unassembled WGS sequence"/>
</dbReference>
<dbReference type="GO" id="GO:0050136">
    <property type="term" value="F:NADH dehydrogenase (quinone) (non-electrogenic) activity"/>
    <property type="evidence" value="ECO:0007669"/>
    <property type="project" value="UniProtKB-UniRule"/>
</dbReference>
<organism evidence="13 14">
    <name type="scientific">Pseudarcicella hirudinis</name>
    <dbReference type="NCBI Taxonomy" id="1079859"/>
    <lineage>
        <taxon>Bacteria</taxon>
        <taxon>Pseudomonadati</taxon>
        <taxon>Bacteroidota</taxon>
        <taxon>Cytophagia</taxon>
        <taxon>Cytophagales</taxon>
        <taxon>Flectobacillaceae</taxon>
        <taxon>Pseudarcicella</taxon>
    </lineage>
</organism>
<comment type="subunit">
    <text evidence="11">NDH-1 is composed of 14 different subunits. Subunits NuoA, H, J, K, L, M, N constitute the membrane sector of the complex.</text>
</comment>
<evidence type="ECO:0000256" key="9">
    <source>
        <dbReference type="ARBA" id="ARBA00023027"/>
    </source>
</evidence>
<sequence length="129" mass="14675">MQYQPSDYLPIIVQLIAAIGFIVATMIATHSLGPKRNTKLKNEVFECGIESVGDARTPISVKYFLVAILFVLFDVEVIFMYPWAVNFIHWVNTSAAVAKEMFLEMLVFMALLLTGFVYVIKKGILHWEK</sequence>
<evidence type="ECO:0000256" key="6">
    <source>
        <dbReference type="ARBA" id="ARBA00022719"/>
    </source>
</evidence>
<keyword evidence="7 11" id="KW-1278">Translocase</keyword>
<evidence type="ECO:0000256" key="7">
    <source>
        <dbReference type="ARBA" id="ARBA00022967"/>
    </source>
</evidence>
<evidence type="ECO:0000313" key="14">
    <source>
        <dbReference type="Proteomes" id="UP000199306"/>
    </source>
</evidence>
<feature type="transmembrane region" description="Helical" evidence="11">
    <location>
        <begin position="63"/>
        <end position="81"/>
    </location>
</feature>
<gene>
    <name evidence="11" type="primary">nuoA</name>
    <name evidence="13" type="ORF">SAMN04515674_107129</name>
</gene>
<evidence type="ECO:0000313" key="13">
    <source>
        <dbReference type="EMBL" id="SFP93426.1"/>
    </source>
</evidence>
<keyword evidence="14" id="KW-1185">Reference proteome</keyword>
<dbReference type="InterPro" id="IPR038430">
    <property type="entry name" value="NDAH_ubi_oxred_su3_sf"/>
</dbReference>
<name>A0A1I5UFK3_9BACT</name>
<comment type="subcellular location">
    <subcellularLocation>
        <location evidence="11 12">Cell membrane</location>
        <topology evidence="11 12">Multi-pass membrane protein</topology>
    </subcellularLocation>
    <subcellularLocation>
        <location evidence="1">Membrane</location>
        <topology evidence="1">Multi-pass membrane protein</topology>
    </subcellularLocation>
</comment>
<dbReference type="EMBL" id="FOXH01000007">
    <property type="protein sequence ID" value="SFP93426.1"/>
    <property type="molecule type" value="Genomic_DNA"/>
</dbReference>
<dbReference type="RefSeq" id="WP_092017759.1">
    <property type="nucleotide sequence ID" value="NZ_FOXH01000007.1"/>
</dbReference>
<comment type="similarity">
    <text evidence="2 11 12">Belongs to the complex I subunit 3 family.</text>
</comment>
<comment type="catalytic activity">
    <reaction evidence="11 12">
        <text>a quinone + NADH + 5 H(+)(in) = a quinol + NAD(+) + 4 H(+)(out)</text>
        <dbReference type="Rhea" id="RHEA:57888"/>
        <dbReference type="ChEBI" id="CHEBI:15378"/>
        <dbReference type="ChEBI" id="CHEBI:24646"/>
        <dbReference type="ChEBI" id="CHEBI:57540"/>
        <dbReference type="ChEBI" id="CHEBI:57945"/>
        <dbReference type="ChEBI" id="CHEBI:132124"/>
    </reaction>
</comment>
<keyword evidence="6 11" id="KW-0874">Quinone</keyword>
<dbReference type="Pfam" id="PF00507">
    <property type="entry name" value="Oxidored_q4"/>
    <property type="match status" value="1"/>
</dbReference>
<dbReference type="InterPro" id="IPR000440">
    <property type="entry name" value="NADH_UbQ/plastoQ_OxRdtase_su3"/>
</dbReference>
<evidence type="ECO:0000256" key="11">
    <source>
        <dbReference type="HAMAP-Rule" id="MF_01394"/>
    </source>
</evidence>
<evidence type="ECO:0000256" key="12">
    <source>
        <dbReference type="RuleBase" id="RU003639"/>
    </source>
</evidence>
<reference evidence="13 14" key="1">
    <citation type="submission" date="2016-10" db="EMBL/GenBank/DDBJ databases">
        <authorList>
            <person name="de Groot N.N."/>
        </authorList>
    </citation>
    <scope>NUCLEOTIDE SEQUENCE [LARGE SCALE GENOMIC DNA]</scope>
    <source>
        <strain evidence="14">E92,LMG 26720,CCM 7988</strain>
    </source>
</reference>
<keyword evidence="4 11" id="KW-1003">Cell membrane</keyword>
<dbReference type="GO" id="GO:0008137">
    <property type="term" value="F:NADH dehydrogenase (ubiquinone) activity"/>
    <property type="evidence" value="ECO:0007669"/>
    <property type="project" value="InterPro"/>
</dbReference>
<keyword evidence="10 11" id="KW-0472">Membrane</keyword>
<keyword evidence="5 11" id="KW-0812">Transmembrane</keyword>
<dbReference type="GO" id="GO:0048038">
    <property type="term" value="F:quinone binding"/>
    <property type="evidence" value="ECO:0007669"/>
    <property type="project" value="UniProtKB-KW"/>
</dbReference>
<protein>
    <recommendedName>
        <fullName evidence="11">NADH-quinone oxidoreductase subunit A</fullName>
        <ecNumber evidence="11">7.1.1.-</ecNumber>
    </recommendedName>
    <alternativeName>
        <fullName evidence="11">NADH dehydrogenase I subunit A</fullName>
    </alternativeName>
    <alternativeName>
        <fullName evidence="11">NDH-1 subunit A</fullName>
    </alternativeName>
    <alternativeName>
        <fullName evidence="11">NUO1</fullName>
    </alternativeName>
</protein>
<dbReference type="Gene3D" id="1.20.58.1610">
    <property type="entry name" value="NADH:ubiquinone/plastoquinone oxidoreductase, chain 3"/>
    <property type="match status" value="1"/>
</dbReference>
<dbReference type="STRING" id="1079859.SAMN04515674_107129"/>
<dbReference type="InterPro" id="IPR023043">
    <property type="entry name" value="NAD(P)H_OxRDtase_bac/plastid"/>
</dbReference>
<comment type="function">
    <text evidence="11">NDH-1 shuttles electrons from NADH, via FMN and iron-sulfur (Fe-S) centers, to quinones in the respiratory chain. The immediate electron acceptor for the enzyme in this species is believed to be a menaquinone. Couples the redox reaction to proton translocation (for every two electrons transferred, four hydrogen ions are translocated across the cytoplasmic membrane), and thus conserves the redox energy in a proton gradient.</text>
</comment>
<feature type="transmembrane region" description="Helical" evidence="11">
    <location>
        <begin position="101"/>
        <end position="120"/>
    </location>
</feature>
<evidence type="ECO:0000256" key="3">
    <source>
        <dbReference type="ARBA" id="ARBA00022448"/>
    </source>
</evidence>
<keyword evidence="8 11" id="KW-1133">Transmembrane helix</keyword>
<keyword evidence="3 11" id="KW-0813">Transport</keyword>
<dbReference type="HAMAP" id="MF_01394">
    <property type="entry name" value="NDH1_NuoA"/>
    <property type="match status" value="1"/>
</dbReference>
<dbReference type="EC" id="7.1.1.-" evidence="11"/>
<evidence type="ECO:0000256" key="2">
    <source>
        <dbReference type="ARBA" id="ARBA00008472"/>
    </source>
</evidence>
<feature type="transmembrane region" description="Helical" evidence="11">
    <location>
        <begin position="12"/>
        <end position="32"/>
    </location>
</feature>
<evidence type="ECO:0000256" key="5">
    <source>
        <dbReference type="ARBA" id="ARBA00022692"/>
    </source>
</evidence>
<dbReference type="GO" id="GO:0030964">
    <property type="term" value="C:NADH dehydrogenase complex"/>
    <property type="evidence" value="ECO:0007669"/>
    <property type="project" value="TreeGrafter"/>
</dbReference>
<evidence type="ECO:0000256" key="10">
    <source>
        <dbReference type="ARBA" id="ARBA00023136"/>
    </source>
</evidence>